<feature type="region of interest" description="Disordered" evidence="7">
    <location>
        <begin position="46"/>
        <end position="81"/>
    </location>
</feature>
<evidence type="ECO:0000313" key="9">
    <source>
        <dbReference type="Proteomes" id="UP000053958"/>
    </source>
</evidence>
<dbReference type="SUPFAM" id="SSF52833">
    <property type="entry name" value="Thioredoxin-like"/>
    <property type="match status" value="1"/>
</dbReference>
<keyword evidence="4" id="KW-0809">Transit peptide</keyword>
<protein>
    <recommendedName>
        <fullName evidence="10">Thioredoxin-like protein</fullName>
    </recommendedName>
</protein>
<evidence type="ECO:0000256" key="7">
    <source>
        <dbReference type="SAM" id="MobiDB-lite"/>
    </source>
</evidence>
<gene>
    <name evidence="8" type="ORF">T310_7270</name>
</gene>
<dbReference type="RefSeq" id="XP_013325388.1">
    <property type="nucleotide sequence ID" value="XM_013469934.1"/>
</dbReference>
<reference evidence="8 9" key="1">
    <citation type="submission" date="2015-04" db="EMBL/GenBank/DDBJ databases">
        <authorList>
            <person name="Heijne W.H."/>
            <person name="Fedorova N.D."/>
            <person name="Nierman W.C."/>
            <person name="Vollebregt A.W."/>
            <person name="Zhao Z."/>
            <person name="Wu L."/>
            <person name="Kumar M."/>
            <person name="Stam H."/>
            <person name="van den Berg M.A."/>
            <person name="Pel H.J."/>
        </authorList>
    </citation>
    <scope>NUCLEOTIDE SEQUENCE [LARGE SCALE GENOMIC DNA]</scope>
    <source>
        <strain evidence="8 9">CBS 393.64</strain>
    </source>
</reference>
<evidence type="ECO:0000256" key="1">
    <source>
        <dbReference type="ARBA" id="ARBA00002963"/>
    </source>
</evidence>
<evidence type="ECO:0000256" key="4">
    <source>
        <dbReference type="ARBA" id="ARBA00022946"/>
    </source>
</evidence>
<dbReference type="OrthoDB" id="59229at2759"/>
<dbReference type="GO" id="GO:0016491">
    <property type="term" value="F:oxidoreductase activity"/>
    <property type="evidence" value="ECO:0007669"/>
    <property type="project" value="UniProtKB-KW"/>
</dbReference>
<dbReference type="InterPro" id="IPR036249">
    <property type="entry name" value="Thioredoxin-like_sf"/>
</dbReference>
<comment type="function">
    <text evidence="1">Putative mitochondrial redox protein which could be involved in the reduction of small toxic molecules.</text>
</comment>
<dbReference type="PANTHER" id="PTHR28071">
    <property type="entry name" value="REDOX PROTEIN FMP46, MITOCHONDRIAL-RELATED"/>
    <property type="match status" value="1"/>
</dbReference>
<keyword evidence="5" id="KW-0560">Oxidoreductase</keyword>
<name>A0A0F4YLP5_RASE3</name>
<comment type="subcellular location">
    <subcellularLocation>
        <location evidence="2">Mitochondrion</location>
    </subcellularLocation>
</comment>
<evidence type="ECO:0000256" key="5">
    <source>
        <dbReference type="ARBA" id="ARBA00023002"/>
    </source>
</evidence>
<keyword evidence="9" id="KW-1185">Reference proteome</keyword>
<dbReference type="Proteomes" id="UP000053958">
    <property type="component" value="Unassembled WGS sequence"/>
</dbReference>
<proteinExistence type="inferred from homology"/>
<keyword evidence="6" id="KW-0496">Mitochondrion</keyword>
<organism evidence="8 9">
    <name type="scientific">Rasamsonia emersonii (strain ATCC 16479 / CBS 393.64 / IMI 116815)</name>
    <dbReference type="NCBI Taxonomy" id="1408163"/>
    <lineage>
        <taxon>Eukaryota</taxon>
        <taxon>Fungi</taxon>
        <taxon>Dikarya</taxon>
        <taxon>Ascomycota</taxon>
        <taxon>Pezizomycotina</taxon>
        <taxon>Eurotiomycetes</taxon>
        <taxon>Eurotiomycetidae</taxon>
        <taxon>Eurotiales</taxon>
        <taxon>Trichocomaceae</taxon>
        <taxon>Rasamsonia</taxon>
    </lineage>
</organism>
<comment type="caution">
    <text evidence="8">The sequence shown here is derived from an EMBL/GenBank/DDBJ whole genome shotgun (WGS) entry which is preliminary data.</text>
</comment>
<dbReference type="GeneID" id="25319546"/>
<dbReference type="GO" id="GO:0005739">
    <property type="term" value="C:mitochondrion"/>
    <property type="evidence" value="ECO:0007669"/>
    <property type="project" value="UniProtKB-SubCell"/>
</dbReference>
<dbReference type="Pfam" id="PF07955">
    <property type="entry name" value="DUF1687"/>
    <property type="match status" value="1"/>
</dbReference>
<accession>A0A0F4YLP5</accession>
<sequence length="156" mass="17530">MFRLWHANLQLLHQHKTLDVITLFHKPSLPSSTRVLNVLRTASATASETATEDQASDHAHHAKHQQRGEFQLDVTEEPPTPDQLRTILDYTAAQGVKPSAIIQGARDQEDALRRLKEHGDSSFIRPLVVDWINGKAVVGDNESEILRLVRQSCDLD</sequence>
<dbReference type="AlphaFoldDB" id="A0A0F4YLP5"/>
<evidence type="ECO:0008006" key="10">
    <source>
        <dbReference type="Google" id="ProtNLM"/>
    </source>
</evidence>
<evidence type="ECO:0000256" key="2">
    <source>
        <dbReference type="ARBA" id="ARBA00004173"/>
    </source>
</evidence>
<dbReference type="Gene3D" id="3.40.30.10">
    <property type="entry name" value="Glutaredoxin"/>
    <property type="match status" value="1"/>
</dbReference>
<dbReference type="InterPro" id="IPR012882">
    <property type="entry name" value="Fmp46"/>
</dbReference>
<evidence type="ECO:0000313" key="8">
    <source>
        <dbReference type="EMBL" id="KKA18776.1"/>
    </source>
</evidence>
<comment type="similarity">
    <text evidence="3">Belongs to the FMP46 family.</text>
</comment>
<evidence type="ECO:0000256" key="6">
    <source>
        <dbReference type="ARBA" id="ARBA00023128"/>
    </source>
</evidence>
<evidence type="ECO:0000256" key="3">
    <source>
        <dbReference type="ARBA" id="ARBA00009734"/>
    </source>
</evidence>
<dbReference type="PANTHER" id="PTHR28071:SF1">
    <property type="entry name" value="REDOX PROTEIN FMP46, MITOCHONDRIAL-RELATED"/>
    <property type="match status" value="1"/>
</dbReference>
<dbReference type="EMBL" id="LASV01000420">
    <property type="protein sequence ID" value="KKA18776.1"/>
    <property type="molecule type" value="Genomic_DNA"/>
</dbReference>